<proteinExistence type="predicted"/>
<evidence type="ECO:0000313" key="2">
    <source>
        <dbReference type="EMBL" id="HJA93263.1"/>
    </source>
</evidence>
<comment type="cofactor">
    <cofactor evidence="1">
        <name>Mg(2+)</name>
        <dbReference type="ChEBI" id="CHEBI:18420"/>
    </cofactor>
    <text evidence="1">Binds 2 magnesium ions per subunit.</text>
</comment>
<dbReference type="Proteomes" id="UP000886858">
    <property type="component" value="Unassembled WGS sequence"/>
</dbReference>
<sequence>MLEKQSWMKFAPELYLEWRQASEEGLDVAALEKLCYLTSEASKREDCEEIAELIWKKLKAAPVRKDYLYYEPSDLAGIQAAAPIKRHHFSDFLTKEQKAEKLKGAWIGRISGCLLGKPVEGFKRDKLYAILKQTNNYPMNRYIRAKEFTPELKKEIGYDELQQWQLCYADQIKGCSPADDDTNYTVLAMKIVENYGRNFRPNDVLEAWLTWMPMFSACTAERAAYRNAAMGICAPQTAEYKNPYREWIGAQIRGDFYGYINPAEPAAAAEMAWRDASVSHVKNGIYGEMLVAAMLAAASVCNDIKTIIEAGLDEIPEKCRLKAAVEKVILWYEEGRTAEEVIEKIHQMYDEHSQHDWCHTISNAMIVIMALLYGGRDFSKTVCLAVQAAFDTDCNGATAGSIVGMILGQKGIPEEWYECYQETLATGIMGYPLVTVDDLVAKTMELII</sequence>
<dbReference type="InterPro" id="IPR005502">
    <property type="entry name" value="Ribosyl_crysJ1"/>
</dbReference>
<dbReference type="SUPFAM" id="SSF101478">
    <property type="entry name" value="ADP-ribosylglycohydrolase"/>
    <property type="match status" value="1"/>
</dbReference>
<dbReference type="Gene3D" id="1.10.4080.10">
    <property type="entry name" value="ADP-ribosylation/Crystallin J1"/>
    <property type="match status" value="1"/>
</dbReference>
<keyword evidence="1" id="KW-0460">Magnesium</keyword>
<keyword evidence="1" id="KW-0479">Metal-binding</keyword>
<evidence type="ECO:0000256" key="1">
    <source>
        <dbReference type="PIRSR" id="PIRSR605502-1"/>
    </source>
</evidence>
<gene>
    <name evidence="2" type="ORF">H9717_09170</name>
</gene>
<dbReference type="EMBL" id="DWYY01000099">
    <property type="protein sequence ID" value="HJA93263.1"/>
    <property type="molecule type" value="Genomic_DNA"/>
</dbReference>
<protein>
    <submittedName>
        <fullName evidence="2">ADP-ribosylglycohydrolase family protein</fullName>
    </submittedName>
</protein>
<name>A0A9D2I7Q0_9FIRM</name>
<comment type="caution">
    <text evidence="2">The sequence shown here is derived from an EMBL/GenBank/DDBJ whole genome shotgun (WGS) entry which is preliminary data.</text>
</comment>
<organism evidence="2 3">
    <name type="scientific">Candidatus Eisenbergiella merdipullorum</name>
    <dbReference type="NCBI Taxonomy" id="2838553"/>
    <lineage>
        <taxon>Bacteria</taxon>
        <taxon>Bacillati</taxon>
        <taxon>Bacillota</taxon>
        <taxon>Clostridia</taxon>
        <taxon>Lachnospirales</taxon>
        <taxon>Lachnospiraceae</taxon>
        <taxon>Eisenbergiella</taxon>
    </lineage>
</organism>
<feature type="binding site" evidence="1">
    <location>
        <position position="391"/>
    </location>
    <ligand>
        <name>Mg(2+)</name>
        <dbReference type="ChEBI" id="CHEBI:18420"/>
        <label>1</label>
    </ligand>
</feature>
<dbReference type="InterPro" id="IPR036705">
    <property type="entry name" value="Ribosyl_crysJ1_sf"/>
</dbReference>
<reference evidence="2" key="2">
    <citation type="submission" date="2021-04" db="EMBL/GenBank/DDBJ databases">
        <authorList>
            <person name="Gilroy R."/>
        </authorList>
    </citation>
    <scope>NUCLEOTIDE SEQUENCE</scope>
    <source>
        <strain evidence="2">CHK179-7159</strain>
    </source>
</reference>
<feature type="binding site" evidence="1">
    <location>
        <position position="393"/>
    </location>
    <ligand>
        <name>Mg(2+)</name>
        <dbReference type="ChEBI" id="CHEBI:18420"/>
        <label>1</label>
    </ligand>
</feature>
<dbReference type="GO" id="GO:0046872">
    <property type="term" value="F:metal ion binding"/>
    <property type="evidence" value="ECO:0007669"/>
    <property type="project" value="UniProtKB-KW"/>
</dbReference>
<dbReference type="AlphaFoldDB" id="A0A9D2I7Q0"/>
<accession>A0A9D2I7Q0</accession>
<reference evidence="2" key="1">
    <citation type="journal article" date="2021" name="PeerJ">
        <title>Extensive microbial diversity within the chicken gut microbiome revealed by metagenomics and culture.</title>
        <authorList>
            <person name="Gilroy R."/>
            <person name="Ravi A."/>
            <person name="Getino M."/>
            <person name="Pursley I."/>
            <person name="Horton D.L."/>
            <person name="Alikhan N.F."/>
            <person name="Baker D."/>
            <person name="Gharbi K."/>
            <person name="Hall N."/>
            <person name="Watson M."/>
            <person name="Adriaenssens E.M."/>
            <person name="Foster-Nyarko E."/>
            <person name="Jarju S."/>
            <person name="Secka A."/>
            <person name="Antonio M."/>
            <person name="Oren A."/>
            <person name="Chaudhuri R.R."/>
            <person name="La Ragione R."/>
            <person name="Hildebrand F."/>
            <person name="Pallen M.J."/>
        </authorList>
    </citation>
    <scope>NUCLEOTIDE SEQUENCE</scope>
    <source>
        <strain evidence="2">CHK179-7159</strain>
    </source>
</reference>
<dbReference type="Pfam" id="PF03747">
    <property type="entry name" value="ADP_ribosyl_GH"/>
    <property type="match status" value="1"/>
</dbReference>
<evidence type="ECO:0000313" key="3">
    <source>
        <dbReference type="Proteomes" id="UP000886858"/>
    </source>
</evidence>